<proteinExistence type="predicted"/>
<keyword evidence="2" id="KW-0732">Signal</keyword>
<organism evidence="4 5">
    <name type="scientific">Abeliophyllum distichum</name>
    <dbReference type="NCBI Taxonomy" id="126358"/>
    <lineage>
        <taxon>Eukaryota</taxon>
        <taxon>Viridiplantae</taxon>
        <taxon>Streptophyta</taxon>
        <taxon>Embryophyta</taxon>
        <taxon>Tracheophyta</taxon>
        <taxon>Spermatophyta</taxon>
        <taxon>Magnoliopsida</taxon>
        <taxon>eudicotyledons</taxon>
        <taxon>Gunneridae</taxon>
        <taxon>Pentapetalae</taxon>
        <taxon>asterids</taxon>
        <taxon>lamiids</taxon>
        <taxon>Lamiales</taxon>
        <taxon>Oleaceae</taxon>
        <taxon>Forsythieae</taxon>
        <taxon>Abeliophyllum</taxon>
    </lineage>
</organism>
<dbReference type="Proteomes" id="UP001604336">
    <property type="component" value="Unassembled WGS sequence"/>
</dbReference>
<dbReference type="PANTHER" id="PTHR31286:SF180">
    <property type="entry name" value="OS10G0362600 PROTEIN"/>
    <property type="match status" value="1"/>
</dbReference>
<evidence type="ECO:0000313" key="4">
    <source>
        <dbReference type="EMBL" id="KAL2526985.1"/>
    </source>
</evidence>
<dbReference type="PANTHER" id="PTHR31286">
    <property type="entry name" value="GLYCINE-RICH CELL WALL STRUCTURAL PROTEIN 1.8-LIKE"/>
    <property type="match status" value="1"/>
</dbReference>
<evidence type="ECO:0000313" key="5">
    <source>
        <dbReference type="Proteomes" id="UP001604336"/>
    </source>
</evidence>
<dbReference type="EMBL" id="JBFOLK010000003">
    <property type="protein sequence ID" value="KAL2526985.1"/>
    <property type="molecule type" value="Genomic_DNA"/>
</dbReference>
<feature type="region of interest" description="Disordered" evidence="1">
    <location>
        <begin position="346"/>
        <end position="392"/>
    </location>
</feature>
<accession>A0ABD1UR14</accession>
<feature type="signal peptide" evidence="2">
    <location>
        <begin position="1"/>
        <end position="17"/>
    </location>
</feature>
<evidence type="ECO:0000256" key="1">
    <source>
        <dbReference type="SAM" id="MobiDB-lite"/>
    </source>
</evidence>
<name>A0ABD1UR14_9LAMI</name>
<dbReference type="Pfam" id="PF14111">
    <property type="entry name" value="DUF4283"/>
    <property type="match status" value="1"/>
</dbReference>
<dbReference type="InterPro" id="IPR040256">
    <property type="entry name" value="At4g02000-like"/>
</dbReference>
<evidence type="ECO:0000256" key="2">
    <source>
        <dbReference type="SAM" id="SignalP"/>
    </source>
</evidence>
<gene>
    <name evidence="4" type="ORF">Adt_12039</name>
</gene>
<feature type="domain" description="DUF4283" evidence="3">
    <location>
        <begin position="40"/>
        <end position="119"/>
    </location>
</feature>
<dbReference type="InterPro" id="IPR025558">
    <property type="entry name" value="DUF4283"/>
</dbReference>
<dbReference type="AlphaFoldDB" id="A0ABD1UR14"/>
<evidence type="ECO:0000259" key="3">
    <source>
        <dbReference type="Pfam" id="PF14111"/>
    </source>
</evidence>
<reference evidence="5" key="1">
    <citation type="submission" date="2024-07" db="EMBL/GenBank/DDBJ databases">
        <title>Two chromosome-level genome assemblies of Korean endemic species Abeliophyllum distichum and Forsythia ovata (Oleaceae).</title>
        <authorList>
            <person name="Jang H."/>
        </authorList>
    </citation>
    <scope>NUCLEOTIDE SEQUENCE [LARGE SCALE GENOMIC DNA]</scope>
</reference>
<feature type="chain" id="PRO_5044842802" evidence="2">
    <location>
        <begin position="18"/>
        <end position="392"/>
    </location>
</feature>
<feature type="compositionally biased region" description="Basic and acidic residues" evidence="1">
    <location>
        <begin position="346"/>
        <end position="360"/>
    </location>
</feature>
<protein>
    <submittedName>
        <fullName evidence="4">Zinc ion binding</fullName>
    </submittedName>
</protein>
<sequence>MTTILVMILMLWTFAKALVDKNEPFIPVSKEEIQKLAQWFKFGLVGKFSHLKPSILAVQQALNTFELFGEVRVGNLDGKHILLNFDQEEDYCRIFAKPFWYINGVPMRILKYSFDFDPHKESSIIPVWISLPKIPLVFYDKAILFSIASVIGTPLKLDESTAKKSRTNLARICVEMDINGPRLDRIRIGNEEFAIWQKIYYEDLPLYCSFCNHLGHEVERCFWKKTTGSKQKTSIEGEGVKTSKIKRKGKLFGLENRVEKLSKEKLENVQREETSTGYFDCLKEKEEENSDLILINQEFQLPEENKDGDILVDQVYVDMGLWNTMEKTDLAQEVAGLNKSLSDTETLKRQVRRKEDEKHPTQAIQHSKTKLLATRSPIHLRQKHQKDTKAHS</sequence>
<keyword evidence="5" id="KW-1185">Reference proteome</keyword>
<comment type="caution">
    <text evidence="4">The sequence shown here is derived from an EMBL/GenBank/DDBJ whole genome shotgun (WGS) entry which is preliminary data.</text>
</comment>